<dbReference type="GO" id="GO:0003723">
    <property type="term" value="F:RNA binding"/>
    <property type="evidence" value="ECO:0007669"/>
    <property type="project" value="InterPro"/>
</dbReference>
<keyword evidence="4" id="KW-0949">S-adenosyl-L-methionine</keyword>
<dbReference type="PANTHER" id="PTHR42786">
    <property type="entry name" value="TRNA/RRNA METHYLTRANSFERASE"/>
    <property type="match status" value="1"/>
</dbReference>
<evidence type="ECO:0000256" key="4">
    <source>
        <dbReference type="ARBA" id="ARBA00022691"/>
    </source>
</evidence>
<evidence type="ECO:0000256" key="1">
    <source>
        <dbReference type="ARBA" id="ARBA00007228"/>
    </source>
</evidence>
<feature type="domain" description="tRNA/rRNA methyltransferase SpoU type" evidence="5">
    <location>
        <begin position="3"/>
        <end position="153"/>
    </location>
</feature>
<organism evidence="6">
    <name type="scientific">Fervidicoccus fontis</name>
    <dbReference type="NCBI Taxonomy" id="683846"/>
    <lineage>
        <taxon>Archaea</taxon>
        <taxon>Thermoproteota</taxon>
        <taxon>Thermoprotei</taxon>
        <taxon>Fervidicoccales</taxon>
        <taxon>Fervidicoccaceae</taxon>
        <taxon>Fervidicoccus</taxon>
    </lineage>
</organism>
<gene>
    <name evidence="6" type="ORF">ENM78_02515</name>
</gene>
<dbReference type="GO" id="GO:0008173">
    <property type="term" value="F:RNA methyltransferase activity"/>
    <property type="evidence" value="ECO:0007669"/>
    <property type="project" value="InterPro"/>
</dbReference>
<comment type="similarity">
    <text evidence="1">Belongs to the class IV-like SAM-binding methyltransferase superfamily. RNA methyltransferase TrmH family.</text>
</comment>
<keyword evidence="2 6" id="KW-0489">Methyltransferase</keyword>
<accession>A0A7J3ZJT4</accession>
<comment type="caution">
    <text evidence="6">The sequence shown here is derived from an EMBL/GenBank/DDBJ whole genome shotgun (WGS) entry which is preliminary data.</text>
</comment>
<evidence type="ECO:0000259" key="5">
    <source>
        <dbReference type="Pfam" id="PF00588"/>
    </source>
</evidence>
<dbReference type="Gene3D" id="3.40.1280.10">
    <property type="match status" value="1"/>
</dbReference>
<evidence type="ECO:0000256" key="2">
    <source>
        <dbReference type="ARBA" id="ARBA00022603"/>
    </source>
</evidence>
<reference evidence="6" key="1">
    <citation type="journal article" date="2020" name="mSystems">
        <title>Genome- and Community-Level Interaction Insights into Carbon Utilization and Element Cycling Functions of Hydrothermarchaeota in Hydrothermal Sediment.</title>
        <authorList>
            <person name="Zhou Z."/>
            <person name="Liu Y."/>
            <person name="Xu W."/>
            <person name="Pan J."/>
            <person name="Luo Z.H."/>
            <person name="Li M."/>
        </authorList>
    </citation>
    <scope>NUCLEOTIDE SEQUENCE [LARGE SCALE GENOMIC DNA]</scope>
    <source>
        <strain evidence="6">SpSt-1116</strain>
    </source>
</reference>
<dbReference type="PANTHER" id="PTHR42786:SF2">
    <property type="entry name" value="TRNA (CYTIDINE_URIDINE-2'-O-)-METHYLTRANSFERASE TRMJ"/>
    <property type="match status" value="1"/>
</dbReference>
<sequence>MKVKLVLVGTEGEINLGLALRLAANFEVERVVLVSPRVEIGDEALKFAARGAEMVDSVVVVDRLEDAFEGEELRACTSAIASLEGDVLRQAMSPEELVTLWAETGIPLALVFGRESTGLTREELKKCDVLVKIPASGKYPTLNLTHAIAILLYQLFRRQARPERAYASRDSLEFLRESFSLVAREVLRDPNMIERAETAFDRMLKRSLPSEVEARIVSNVLRRAWRRMRCSSR</sequence>
<dbReference type="InterPro" id="IPR029026">
    <property type="entry name" value="tRNA_m1G_MTases_N"/>
</dbReference>
<dbReference type="EMBL" id="DRZC01000032">
    <property type="protein sequence ID" value="HHQ80323.1"/>
    <property type="molecule type" value="Genomic_DNA"/>
</dbReference>
<dbReference type="AlphaFoldDB" id="A0A7J3ZJT4"/>
<dbReference type="GO" id="GO:0005829">
    <property type="term" value="C:cytosol"/>
    <property type="evidence" value="ECO:0007669"/>
    <property type="project" value="TreeGrafter"/>
</dbReference>
<dbReference type="CDD" id="cd18093">
    <property type="entry name" value="SpoU-like_TrmJ"/>
    <property type="match status" value="1"/>
</dbReference>
<evidence type="ECO:0000256" key="3">
    <source>
        <dbReference type="ARBA" id="ARBA00022679"/>
    </source>
</evidence>
<dbReference type="SUPFAM" id="SSF75217">
    <property type="entry name" value="alpha/beta knot"/>
    <property type="match status" value="1"/>
</dbReference>
<keyword evidence="3 6" id="KW-0808">Transferase</keyword>
<dbReference type="InterPro" id="IPR001537">
    <property type="entry name" value="SpoU_MeTrfase"/>
</dbReference>
<protein>
    <submittedName>
        <fullName evidence="6">rRNA methyltransferase</fullName>
    </submittedName>
</protein>
<proteinExistence type="inferred from homology"/>
<evidence type="ECO:0000313" key="6">
    <source>
        <dbReference type="EMBL" id="HHQ80323.1"/>
    </source>
</evidence>
<dbReference type="PIRSF" id="PIRSF004808">
    <property type="entry name" value="LasT"/>
    <property type="match status" value="1"/>
</dbReference>
<dbReference type="Pfam" id="PF00588">
    <property type="entry name" value="SpoU_methylase"/>
    <property type="match status" value="1"/>
</dbReference>
<name>A0A7J3ZJT4_9CREN</name>
<dbReference type="GO" id="GO:0002128">
    <property type="term" value="P:tRNA nucleoside ribose methylation"/>
    <property type="evidence" value="ECO:0007669"/>
    <property type="project" value="TreeGrafter"/>
</dbReference>
<dbReference type="InterPro" id="IPR029028">
    <property type="entry name" value="Alpha/beta_knot_MTases"/>
</dbReference>
<dbReference type="InterPro" id="IPR004384">
    <property type="entry name" value="RNA_MeTrfase_TrmJ/LasT"/>
</dbReference>